<reference evidence="1" key="1">
    <citation type="journal article" date="2020" name="mSystems">
        <title>Genome- and Community-Level Interaction Insights into Carbon Utilization and Element Cycling Functions of Hydrothermarchaeota in Hydrothermal Sediment.</title>
        <authorList>
            <person name="Zhou Z."/>
            <person name="Liu Y."/>
            <person name="Xu W."/>
            <person name="Pan J."/>
            <person name="Luo Z.H."/>
            <person name="Li M."/>
        </authorList>
    </citation>
    <scope>NUCLEOTIDE SEQUENCE [LARGE SCALE GENOMIC DNA]</scope>
    <source>
        <strain evidence="1">SpSt-110</strain>
    </source>
</reference>
<proteinExistence type="predicted"/>
<evidence type="ECO:0008006" key="2">
    <source>
        <dbReference type="Google" id="ProtNLM"/>
    </source>
</evidence>
<organism evidence="1">
    <name type="scientific">Thermogladius calderae</name>
    <dbReference type="NCBI Taxonomy" id="1200300"/>
    <lineage>
        <taxon>Archaea</taxon>
        <taxon>Thermoproteota</taxon>
        <taxon>Thermoprotei</taxon>
        <taxon>Desulfurococcales</taxon>
        <taxon>Desulfurococcaceae</taxon>
        <taxon>Thermogladius</taxon>
    </lineage>
</organism>
<dbReference type="AlphaFoldDB" id="A0A7J3XYZ3"/>
<name>A0A7J3XYZ3_9CREN</name>
<evidence type="ECO:0000313" key="1">
    <source>
        <dbReference type="EMBL" id="HHP67811.1"/>
    </source>
</evidence>
<dbReference type="EMBL" id="DRYK01000044">
    <property type="protein sequence ID" value="HHP67811.1"/>
    <property type="molecule type" value="Genomic_DNA"/>
</dbReference>
<sequence length="89" mass="10349">MASVMEYHVVRYIVRKALRLQVDEAMVSFKDSIKAARFMRENPNFLVKVKKGMLYCGICGRGPFTRRGLYLHLMRVHADDIARAIESWS</sequence>
<protein>
    <recommendedName>
        <fullName evidence="2">C2H2-type domain-containing protein</fullName>
    </recommendedName>
</protein>
<comment type="caution">
    <text evidence="1">The sequence shown here is derived from an EMBL/GenBank/DDBJ whole genome shotgun (WGS) entry which is preliminary data.</text>
</comment>
<gene>
    <name evidence="1" type="ORF">ENM60_03335</name>
</gene>
<accession>A0A7J3XYZ3</accession>